<dbReference type="Pfam" id="PF00059">
    <property type="entry name" value="Lectin_C"/>
    <property type="match status" value="1"/>
</dbReference>
<dbReference type="PROSITE" id="PS50041">
    <property type="entry name" value="C_TYPE_LECTIN_2"/>
    <property type="match status" value="1"/>
</dbReference>
<evidence type="ECO:0000313" key="3">
    <source>
        <dbReference type="Proteomes" id="UP000028760"/>
    </source>
</evidence>
<evidence type="ECO:0000313" key="2">
    <source>
        <dbReference type="Ensembl" id="ENSPFOP00000001024.2"/>
    </source>
</evidence>
<evidence type="ECO:0000259" key="1">
    <source>
        <dbReference type="PROSITE" id="PS50041"/>
    </source>
</evidence>
<dbReference type="SMART" id="SM00034">
    <property type="entry name" value="CLECT"/>
    <property type="match status" value="1"/>
</dbReference>
<dbReference type="InterPro" id="IPR016186">
    <property type="entry name" value="C-type_lectin-like/link_sf"/>
</dbReference>
<dbReference type="InterPro" id="IPR001304">
    <property type="entry name" value="C-type_lectin-like"/>
</dbReference>
<dbReference type="SUPFAM" id="SSF56436">
    <property type="entry name" value="C-type lectin-like"/>
    <property type="match status" value="1"/>
</dbReference>
<dbReference type="Gene3D" id="3.10.100.10">
    <property type="entry name" value="Mannose-Binding Protein A, subunit A"/>
    <property type="match status" value="1"/>
</dbReference>
<dbReference type="InterPro" id="IPR016187">
    <property type="entry name" value="CTDL_fold"/>
</dbReference>
<dbReference type="PANTHER" id="PTHR22803">
    <property type="entry name" value="MANNOSE, PHOSPHOLIPASE, LECTIN RECEPTOR RELATED"/>
    <property type="match status" value="1"/>
</dbReference>
<dbReference type="OMA" id="MENQMAD"/>
<reference evidence="2" key="2">
    <citation type="submission" date="2025-08" db="UniProtKB">
        <authorList>
            <consortium name="Ensembl"/>
        </authorList>
    </citation>
    <scope>IDENTIFICATION</scope>
</reference>
<reference evidence="2" key="3">
    <citation type="submission" date="2025-09" db="UniProtKB">
        <authorList>
            <consortium name="Ensembl"/>
        </authorList>
    </citation>
    <scope>IDENTIFICATION</scope>
</reference>
<dbReference type="EMBL" id="AYCK01017162">
    <property type="status" value="NOT_ANNOTATED_CDS"/>
    <property type="molecule type" value="Genomic_DNA"/>
</dbReference>
<dbReference type="Proteomes" id="UP000028760">
    <property type="component" value="Unassembled WGS sequence"/>
</dbReference>
<dbReference type="STRING" id="48698.ENSPFOP00000001024"/>
<dbReference type="eggNOG" id="KOG4297">
    <property type="taxonomic scope" value="Eukaryota"/>
</dbReference>
<keyword evidence="3" id="KW-1185">Reference proteome</keyword>
<feature type="domain" description="C-type lectin" evidence="1">
    <location>
        <begin position="79"/>
        <end position="196"/>
    </location>
</feature>
<dbReference type="GeneTree" id="ENSGT00940000167246"/>
<dbReference type="EMBL" id="AYCK01017161">
    <property type="status" value="NOT_ANNOTATED_CDS"/>
    <property type="molecule type" value="Genomic_DNA"/>
</dbReference>
<proteinExistence type="predicted"/>
<organism evidence="2 3">
    <name type="scientific">Poecilia formosa</name>
    <name type="common">Amazon molly</name>
    <name type="synonym">Limia formosa</name>
    <dbReference type="NCBI Taxonomy" id="48698"/>
    <lineage>
        <taxon>Eukaryota</taxon>
        <taxon>Metazoa</taxon>
        <taxon>Chordata</taxon>
        <taxon>Craniata</taxon>
        <taxon>Vertebrata</taxon>
        <taxon>Euteleostomi</taxon>
        <taxon>Actinopterygii</taxon>
        <taxon>Neopterygii</taxon>
        <taxon>Teleostei</taxon>
        <taxon>Neoteleostei</taxon>
        <taxon>Acanthomorphata</taxon>
        <taxon>Ovalentaria</taxon>
        <taxon>Atherinomorphae</taxon>
        <taxon>Cyprinodontiformes</taxon>
        <taxon>Poeciliidae</taxon>
        <taxon>Poeciliinae</taxon>
        <taxon>Poecilia</taxon>
    </lineage>
</organism>
<sequence>ICVFLIVSVTTNKQHENINRLTTERSHLVQQQKQMENQMADLKRFKKFVLQHKNFPVLEFCPEHMKPQCFECRIGWLSFKTYCYLLYGGQELKSWDEGRQYCRENGGDLVVIDNLEEQEFITLYANLSLLTPANFWIGLHHTPKGWFWVDGRRNTFDFWIKGIPHTSGAALHIAQTKFTENWKAEGKAVKNRFFCEHPIINFP</sequence>
<accession>A0A087X5H1</accession>
<dbReference type="AlphaFoldDB" id="A0A087X5H1"/>
<dbReference type="CDD" id="cd00037">
    <property type="entry name" value="CLECT"/>
    <property type="match status" value="1"/>
</dbReference>
<dbReference type="Ensembl" id="ENSPFOT00000001026.2">
    <property type="protein sequence ID" value="ENSPFOP00000001024.2"/>
    <property type="gene ID" value="ENSPFOG00000001088.2"/>
</dbReference>
<dbReference type="InterPro" id="IPR050111">
    <property type="entry name" value="C-type_lectin/snaclec_domain"/>
</dbReference>
<reference evidence="3" key="1">
    <citation type="submission" date="2013-10" db="EMBL/GenBank/DDBJ databases">
        <authorList>
            <person name="Schartl M."/>
            <person name="Warren W."/>
        </authorList>
    </citation>
    <scope>NUCLEOTIDE SEQUENCE [LARGE SCALE GENOMIC DNA]</scope>
    <source>
        <strain evidence="3">female</strain>
    </source>
</reference>
<protein>
    <recommendedName>
        <fullName evidence="1">C-type lectin domain-containing protein</fullName>
    </recommendedName>
</protein>
<name>A0A087X5H1_POEFO</name>